<reference evidence="2 3" key="1">
    <citation type="journal article" date="2012" name="PLoS Pathog.">
        <title>Diverse lifestyles and strategies of plant pathogenesis encoded in the genomes of eighteen Dothideomycetes fungi.</title>
        <authorList>
            <person name="Ohm R.A."/>
            <person name="Feau N."/>
            <person name="Henrissat B."/>
            <person name="Schoch C.L."/>
            <person name="Horwitz B.A."/>
            <person name="Barry K.W."/>
            <person name="Condon B.J."/>
            <person name="Copeland A.C."/>
            <person name="Dhillon B."/>
            <person name="Glaser F."/>
            <person name="Hesse C.N."/>
            <person name="Kosti I."/>
            <person name="LaButti K."/>
            <person name="Lindquist E.A."/>
            <person name="Lucas S."/>
            <person name="Salamov A.A."/>
            <person name="Bradshaw R.E."/>
            <person name="Ciuffetti L."/>
            <person name="Hamelin R.C."/>
            <person name="Kema G.H.J."/>
            <person name="Lawrence C."/>
            <person name="Scott J.A."/>
            <person name="Spatafora J.W."/>
            <person name="Turgeon B.G."/>
            <person name="de Wit P.J.G.M."/>
            <person name="Zhong S."/>
            <person name="Goodwin S.B."/>
            <person name="Grigoriev I.V."/>
        </authorList>
    </citation>
    <scope>NUCLEOTIDE SEQUENCE [LARGE SCALE GENOMIC DNA]</scope>
    <source>
        <strain evidence="2 3">CIRAD86</strain>
    </source>
</reference>
<evidence type="ECO:0000313" key="3">
    <source>
        <dbReference type="Proteomes" id="UP000016932"/>
    </source>
</evidence>
<protein>
    <submittedName>
        <fullName evidence="2">Glycosyltransferase family 8 protein</fullName>
    </submittedName>
</protein>
<dbReference type="VEuPathDB" id="FungiDB:MYCFIDRAFT_162946"/>
<dbReference type="KEGG" id="pfj:MYCFIDRAFT_162946"/>
<feature type="region of interest" description="Disordered" evidence="1">
    <location>
        <begin position="361"/>
        <end position="409"/>
    </location>
</feature>
<dbReference type="OrthoDB" id="2014201at2759"/>
<sequence length="409" mass="46486">MPGPHPNSTPADPYSRAWLTLITRASYLPGLAVLLHSLYKHGSKHPIIVQYTDSLPEDCIKALEQLKQLYPLCRPQKVDPIAIPDGLKPVASRFADTLTKLRVFEPIEGERLAALGLDRPLEQLCFLDADILIRRNLDDVFDIRRPGPDWIAAHPACSCNADGDPLAPSHWVAENCPCTPLKHPEALSAPIIEPKTEAQKDTYSFLNSGVFVLTPSKELWERMEHFRLTDPRVQTFRYPDQNFLDTFFKDKWIPIGWQYNAMKTIRYWHPALWRDEEVRCLHYVVDKPWERRTGKGEEAGYLGKDGETHYWWWQAFDEWSAEAKKSEVGVEILACVMRCLVPKDSSQNRVGGRELLERLGKLKKQKQADEAGCRSEQSGSGNTSEGLKPAEPERNMTRTDSAVDTAKVA</sequence>
<organism evidence="2 3">
    <name type="scientific">Pseudocercospora fijiensis (strain CIRAD86)</name>
    <name type="common">Black leaf streak disease fungus</name>
    <name type="synonym">Mycosphaerella fijiensis</name>
    <dbReference type="NCBI Taxonomy" id="383855"/>
    <lineage>
        <taxon>Eukaryota</taxon>
        <taxon>Fungi</taxon>
        <taxon>Dikarya</taxon>
        <taxon>Ascomycota</taxon>
        <taxon>Pezizomycotina</taxon>
        <taxon>Dothideomycetes</taxon>
        <taxon>Dothideomycetidae</taxon>
        <taxon>Mycosphaerellales</taxon>
        <taxon>Mycosphaerellaceae</taxon>
        <taxon>Pseudocercospora</taxon>
    </lineage>
</organism>
<dbReference type="RefSeq" id="XP_007924709.1">
    <property type="nucleotide sequence ID" value="XM_007926518.1"/>
</dbReference>
<feature type="compositionally biased region" description="Basic and acidic residues" evidence="1">
    <location>
        <begin position="388"/>
        <end position="397"/>
    </location>
</feature>
<keyword evidence="2" id="KW-0808">Transferase</keyword>
<dbReference type="STRING" id="383855.M2Z2K8"/>
<proteinExistence type="predicted"/>
<evidence type="ECO:0000256" key="1">
    <source>
        <dbReference type="SAM" id="MobiDB-lite"/>
    </source>
</evidence>
<dbReference type="GeneID" id="19332100"/>
<feature type="compositionally biased region" description="Polar residues" evidence="1">
    <location>
        <begin position="375"/>
        <end position="385"/>
    </location>
</feature>
<dbReference type="GO" id="GO:0016757">
    <property type="term" value="F:glycosyltransferase activity"/>
    <property type="evidence" value="ECO:0007669"/>
    <property type="project" value="InterPro"/>
</dbReference>
<dbReference type="SUPFAM" id="SSF53448">
    <property type="entry name" value="Nucleotide-diphospho-sugar transferases"/>
    <property type="match status" value="1"/>
</dbReference>
<dbReference type="InterPro" id="IPR029044">
    <property type="entry name" value="Nucleotide-diphossugar_trans"/>
</dbReference>
<dbReference type="HOGENOM" id="CLU_049943_1_0_1"/>
<dbReference type="Proteomes" id="UP000016932">
    <property type="component" value="Unassembled WGS sequence"/>
</dbReference>
<dbReference type="Pfam" id="PF01501">
    <property type="entry name" value="Glyco_transf_8"/>
    <property type="match status" value="1"/>
</dbReference>
<keyword evidence="3" id="KW-1185">Reference proteome</keyword>
<name>M2Z2K8_PSEFD</name>
<evidence type="ECO:0000313" key="2">
    <source>
        <dbReference type="EMBL" id="EME84085.1"/>
    </source>
</evidence>
<dbReference type="InterPro" id="IPR050587">
    <property type="entry name" value="GNT1/Glycosyltrans_8"/>
</dbReference>
<dbReference type="PANTHER" id="PTHR11183">
    <property type="entry name" value="GLYCOGENIN SUBFAMILY MEMBER"/>
    <property type="match status" value="1"/>
</dbReference>
<dbReference type="Gene3D" id="3.90.550.10">
    <property type="entry name" value="Spore Coat Polysaccharide Biosynthesis Protein SpsA, Chain A"/>
    <property type="match status" value="1"/>
</dbReference>
<dbReference type="EMBL" id="KB446557">
    <property type="protein sequence ID" value="EME84085.1"/>
    <property type="molecule type" value="Genomic_DNA"/>
</dbReference>
<gene>
    <name evidence="2" type="ORF">MYCFIDRAFT_162946</name>
</gene>
<dbReference type="AlphaFoldDB" id="M2Z2K8"/>
<feature type="compositionally biased region" description="Basic and acidic residues" evidence="1">
    <location>
        <begin position="361"/>
        <end position="373"/>
    </location>
</feature>
<dbReference type="eggNOG" id="KOG1950">
    <property type="taxonomic scope" value="Eukaryota"/>
</dbReference>
<accession>M2Z2K8</accession>
<dbReference type="InterPro" id="IPR002495">
    <property type="entry name" value="Glyco_trans_8"/>
</dbReference>